<evidence type="ECO:0000313" key="3">
    <source>
        <dbReference type="Proteomes" id="UP000646053"/>
    </source>
</evidence>
<keyword evidence="1" id="KW-1133">Transmembrane helix</keyword>
<dbReference type="RefSeq" id="WP_162424327.1">
    <property type="nucleotide sequence ID" value="NZ_WVIE01000020.1"/>
</dbReference>
<sequence>MDYLFSLLRVILHTLQPLLVPLCFVVAWGFMLLLVWSGYTSVRETIRKAKRLHQIPCASCEFLTGDYNLKCTVRPTDALSETAIACPDYSPK</sequence>
<reference evidence="2" key="1">
    <citation type="submission" date="2019-12" db="EMBL/GenBank/DDBJ databases">
        <title>High-Quality draft genome sequences of three cyanobacteria isolated from the limestone walls of the Old Cathedral of Coimbra.</title>
        <authorList>
            <person name="Tiago I."/>
            <person name="Soares F."/>
            <person name="Portugal A."/>
        </authorList>
    </citation>
    <scope>NUCLEOTIDE SEQUENCE</scope>
    <source>
        <strain evidence="2">A</strain>
    </source>
</reference>
<gene>
    <name evidence="2" type="ORF">GS601_16125</name>
</gene>
<keyword evidence="3" id="KW-1185">Reference proteome</keyword>
<organism evidence="2 3">
    <name type="scientific">Myxacorys almedinensis A</name>
    <dbReference type="NCBI Taxonomy" id="2690445"/>
    <lineage>
        <taxon>Bacteria</taxon>
        <taxon>Bacillati</taxon>
        <taxon>Cyanobacteriota</taxon>
        <taxon>Cyanophyceae</taxon>
        <taxon>Leptolyngbyales</taxon>
        <taxon>Leptolyngbyaceae</taxon>
        <taxon>Myxacorys</taxon>
        <taxon>Myxacorys almedinensis</taxon>
    </lineage>
</organism>
<accession>A0A8J8CJA6</accession>
<keyword evidence="1" id="KW-0812">Transmembrane</keyword>
<dbReference type="EMBL" id="WVIE01000020">
    <property type="protein sequence ID" value="NDJ18798.1"/>
    <property type="molecule type" value="Genomic_DNA"/>
</dbReference>
<proteinExistence type="predicted"/>
<name>A0A8J8CJA6_9CYAN</name>
<protein>
    <submittedName>
        <fullName evidence="2">Uncharacterized protein</fullName>
    </submittedName>
</protein>
<feature type="transmembrane region" description="Helical" evidence="1">
    <location>
        <begin position="18"/>
        <end position="42"/>
    </location>
</feature>
<keyword evidence="1" id="KW-0472">Membrane</keyword>
<comment type="caution">
    <text evidence="2">The sequence shown here is derived from an EMBL/GenBank/DDBJ whole genome shotgun (WGS) entry which is preliminary data.</text>
</comment>
<dbReference type="Proteomes" id="UP000646053">
    <property type="component" value="Unassembled WGS sequence"/>
</dbReference>
<evidence type="ECO:0000313" key="2">
    <source>
        <dbReference type="EMBL" id="NDJ18798.1"/>
    </source>
</evidence>
<evidence type="ECO:0000256" key="1">
    <source>
        <dbReference type="SAM" id="Phobius"/>
    </source>
</evidence>
<dbReference type="AlphaFoldDB" id="A0A8J8CJA6"/>